<dbReference type="PANTHER" id="PTHR43054:SF1">
    <property type="entry name" value="SCYLLO-INOSITOL 2-DEHYDROGENASE (NADP(+)) IOLU"/>
    <property type="match status" value="1"/>
</dbReference>
<dbReference type="SUPFAM" id="SSF55347">
    <property type="entry name" value="Glyceraldehyde-3-phosphate dehydrogenase-like, C-terminal domain"/>
    <property type="match status" value="1"/>
</dbReference>
<accession>A0A2N6QS49</accession>
<dbReference type="PANTHER" id="PTHR43054">
    <property type="match status" value="1"/>
</dbReference>
<evidence type="ECO:0000259" key="1">
    <source>
        <dbReference type="Pfam" id="PF01408"/>
    </source>
</evidence>
<dbReference type="InterPro" id="IPR055170">
    <property type="entry name" value="GFO_IDH_MocA-like_dom"/>
</dbReference>
<name>A0A2N6QS49_9BACT</name>
<organism evidence="3 4">
    <name type="scientific">Hoylesella buccalis</name>
    <dbReference type="NCBI Taxonomy" id="28127"/>
    <lineage>
        <taxon>Bacteria</taxon>
        <taxon>Pseudomonadati</taxon>
        <taxon>Bacteroidota</taxon>
        <taxon>Bacteroidia</taxon>
        <taxon>Bacteroidales</taxon>
        <taxon>Prevotellaceae</taxon>
        <taxon>Hoylesella</taxon>
    </lineage>
</organism>
<dbReference type="InterPro" id="IPR036291">
    <property type="entry name" value="NAD(P)-bd_dom_sf"/>
</dbReference>
<dbReference type="OrthoDB" id="9795543at2"/>
<dbReference type="GO" id="GO:0000166">
    <property type="term" value="F:nucleotide binding"/>
    <property type="evidence" value="ECO:0007669"/>
    <property type="project" value="InterPro"/>
</dbReference>
<dbReference type="Gene3D" id="3.30.360.10">
    <property type="entry name" value="Dihydrodipicolinate Reductase, domain 2"/>
    <property type="match status" value="1"/>
</dbReference>
<evidence type="ECO:0000259" key="2">
    <source>
        <dbReference type="Pfam" id="PF22725"/>
    </source>
</evidence>
<evidence type="ECO:0000313" key="3">
    <source>
        <dbReference type="EMBL" id="PMC24690.1"/>
    </source>
</evidence>
<dbReference type="EMBL" id="PNGJ01000003">
    <property type="protein sequence ID" value="PMC24690.1"/>
    <property type="molecule type" value="Genomic_DNA"/>
</dbReference>
<dbReference type="InterPro" id="IPR000683">
    <property type="entry name" value="Gfo/Idh/MocA-like_OxRdtase_N"/>
</dbReference>
<dbReference type="SUPFAM" id="SSF51735">
    <property type="entry name" value="NAD(P)-binding Rossmann-fold domains"/>
    <property type="match status" value="1"/>
</dbReference>
<reference evidence="3 4" key="1">
    <citation type="submission" date="2017-09" db="EMBL/GenBank/DDBJ databases">
        <title>Bacterial strain isolated from the female urinary microbiota.</title>
        <authorList>
            <person name="Thomas-White K."/>
            <person name="Kumar N."/>
            <person name="Forster S."/>
            <person name="Putonti C."/>
            <person name="Lawley T."/>
            <person name="Wolfe A.J."/>
        </authorList>
    </citation>
    <scope>NUCLEOTIDE SEQUENCE [LARGE SCALE GENOMIC DNA]</scope>
    <source>
        <strain evidence="3 4">UMB0536</strain>
    </source>
</reference>
<evidence type="ECO:0000313" key="4">
    <source>
        <dbReference type="Proteomes" id="UP000235564"/>
    </source>
</evidence>
<feature type="domain" description="GFO/IDH/MocA-like oxidoreductase" evidence="2">
    <location>
        <begin position="140"/>
        <end position="249"/>
    </location>
</feature>
<sequence>MNIGIIGTGKIVNEMIPVVQEISGITIQAICSRPQSLSKAERLAALFHIKEVYNDYDAMLRNSDIDFVYVAVANHAHADYARRALLAKKNVIIEKPICSSVAELEELMQLASADNLYIFEAVTLLHMPHYRLIKDELLAQLGRIKLIVCNYSQRSSRYDLYLNHQLTPAFDTACHGGALMDINVYNINFVVSLFGEPTGVEYHPNLGHNQIDTSGVAILTYPDFVATCIGAKDCDGHSFGAIQGDEGRIVVTGPVSTLSGLELFKDGKSQTINIQPKKHRLAFEFEHFRDIYHAHKVDEMKHYLQISHQVMKVINQLRDNTLFNK</sequence>
<comment type="caution">
    <text evidence="3">The sequence shown here is derived from an EMBL/GenBank/DDBJ whole genome shotgun (WGS) entry which is preliminary data.</text>
</comment>
<dbReference type="RefSeq" id="WP_102697082.1">
    <property type="nucleotide sequence ID" value="NZ_PNGJ01000003.1"/>
</dbReference>
<gene>
    <name evidence="3" type="ORF">CJ231_05475</name>
</gene>
<dbReference type="Proteomes" id="UP000235564">
    <property type="component" value="Unassembled WGS sequence"/>
</dbReference>
<protein>
    <submittedName>
        <fullName evidence="3">Uncharacterized protein</fullName>
    </submittedName>
</protein>
<dbReference type="Gene3D" id="3.40.50.720">
    <property type="entry name" value="NAD(P)-binding Rossmann-like Domain"/>
    <property type="match status" value="1"/>
</dbReference>
<dbReference type="Pfam" id="PF01408">
    <property type="entry name" value="GFO_IDH_MocA"/>
    <property type="match status" value="1"/>
</dbReference>
<dbReference type="AlphaFoldDB" id="A0A2N6QS49"/>
<feature type="domain" description="Gfo/Idh/MocA-like oxidoreductase N-terminal" evidence="1">
    <location>
        <begin position="1"/>
        <end position="115"/>
    </location>
</feature>
<proteinExistence type="predicted"/>
<dbReference type="Pfam" id="PF22725">
    <property type="entry name" value="GFO_IDH_MocA_C3"/>
    <property type="match status" value="1"/>
</dbReference>